<dbReference type="SFLD" id="SFLDG01129">
    <property type="entry name" value="C1.5:_HAD__Beta-PGM__Phosphata"/>
    <property type="match status" value="1"/>
</dbReference>
<dbReference type="PANTHER" id="PTHR43481:SF4">
    <property type="entry name" value="GLYCEROL-1-PHOSPHATE PHOSPHOHYDROLASE 1-RELATED"/>
    <property type="match status" value="1"/>
</dbReference>
<keyword evidence="1" id="KW-0378">Hydrolase</keyword>
<dbReference type="Gene3D" id="1.10.150.240">
    <property type="entry name" value="Putative phosphatase, domain 2"/>
    <property type="match status" value="1"/>
</dbReference>
<protein>
    <submittedName>
        <fullName evidence="1">Fructose-1-phosphate phosphatase YqaB</fullName>
        <ecNumber evidence="1">3.1.3.-</ecNumber>
    </submittedName>
</protein>
<sequence>MELITDPVGARLARPGGGLLVDLDGTLVRSEAANQSAFRQYFAARGWDVADDVVRGFSGRRAHEVFAGVDGPWGDEDPHALTASVMDVLRGMDVRPTPVPGAARLLAACVASRLPIAVVTSAGLEWARAALRLLDVADGVIGMVTAEDCVLGKPDPEPFRRGAELLGLDPRGLVALEDAPAGIASARAAGVGHVVGVTTSHPVHVLIRAGAAETVPDLVALAETIDGRRRSSTREQTT</sequence>
<dbReference type="GO" id="GO:0050308">
    <property type="term" value="F:sugar-phosphatase activity"/>
    <property type="evidence" value="ECO:0007669"/>
    <property type="project" value="TreeGrafter"/>
</dbReference>
<gene>
    <name evidence="1" type="primary">yqaB_4</name>
    <name evidence="1" type="ORF">GALL_247130</name>
</gene>
<dbReference type="InterPro" id="IPR023214">
    <property type="entry name" value="HAD_sf"/>
</dbReference>
<dbReference type="AlphaFoldDB" id="A0A1J5RYX9"/>
<reference evidence="1" key="1">
    <citation type="submission" date="2016-10" db="EMBL/GenBank/DDBJ databases">
        <title>Sequence of Gallionella enrichment culture.</title>
        <authorList>
            <person name="Poehlein A."/>
            <person name="Muehling M."/>
            <person name="Daniel R."/>
        </authorList>
    </citation>
    <scope>NUCLEOTIDE SEQUENCE</scope>
</reference>
<comment type="caution">
    <text evidence="1">The sequence shown here is derived from an EMBL/GenBank/DDBJ whole genome shotgun (WGS) entry which is preliminary data.</text>
</comment>
<dbReference type="EMBL" id="MLJW01000210">
    <property type="protein sequence ID" value="OIQ93293.1"/>
    <property type="molecule type" value="Genomic_DNA"/>
</dbReference>
<evidence type="ECO:0000313" key="1">
    <source>
        <dbReference type="EMBL" id="OIQ93293.1"/>
    </source>
</evidence>
<dbReference type="InterPro" id="IPR006439">
    <property type="entry name" value="HAD-SF_hydro_IA"/>
</dbReference>
<dbReference type="InterPro" id="IPR036412">
    <property type="entry name" value="HAD-like_sf"/>
</dbReference>
<proteinExistence type="predicted"/>
<name>A0A1J5RYX9_9ZZZZ</name>
<organism evidence="1">
    <name type="scientific">mine drainage metagenome</name>
    <dbReference type="NCBI Taxonomy" id="410659"/>
    <lineage>
        <taxon>unclassified sequences</taxon>
        <taxon>metagenomes</taxon>
        <taxon>ecological metagenomes</taxon>
    </lineage>
</organism>
<dbReference type="NCBIfam" id="TIGR01509">
    <property type="entry name" value="HAD-SF-IA-v3"/>
    <property type="match status" value="1"/>
</dbReference>
<dbReference type="InterPro" id="IPR051806">
    <property type="entry name" value="HAD-like_SPP"/>
</dbReference>
<dbReference type="Gene3D" id="3.40.50.1000">
    <property type="entry name" value="HAD superfamily/HAD-like"/>
    <property type="match status" value="1"/>
</dbReference>
<dbReference type="EC" id="3.1.3.-" evidence="1"/>
<accession>A0A1J5RYX9</accession>
<dbReference type="PANTHER" id="PTHR43481">
    <property type="entry name" value="FRUCTOSE-1-PHOSPHATE PHOSPHATASE"/>
    <property type="match status" value="1"/>
</dbReference>
<dbReference type="SUPFAM" id="SSF56784">
    <property type="entry name" value="HAD-like"/>
    <property type="match status" value="1"/>
</dbReference>
<dbReference type="SFLD" id="SFLDS00003">
    <property type="entry name" value="Haloacid_Dehalogenase"/>
    <property type="match status" value="1"/>
</dbReference>
<dbReference type="Pfam" id="PF00702">
    <property type="entry name" value="Hydrolase"/>
    <property type="match status" value="1"/>
</dbReference>
<dbReference type="InterPro" id="IPR023198">
    <property type="entry name" value="PGP-like_dom2"/>
</dbReference>